<dbReference type="InterPro" id="IPR032698">
    <property type="entry name" value="SirB1_N"/>
</dbReference>
<evidence type="ECO:0000313" key="3">
    <source>
        <dbReference type="EMBL" id="MET4579352.1"/>
    </source>
</evidence>
<dbReference type="Pfam" id="PF13371">
    <property type="entry name" value="TPR_9"/>
    <property type="match status" value="1"/>
</dbReference>
<organism evidence="3 4">
    <name type="scientific">Ottowia thiooxydans</name>
    <dbReference type="NCBI Taxonomy" id="219182"/>
    <lineage>
        <taxon>Bacteria</taxon>
        <taxon>Pseudomonadati</taxon>
        <taxon>Pseudomonadota</taxon>
        <taxon>Betaproteobacteria</taxon>
        <taxon>Burkholderiales</taxon>
        <taxon>Comamonadaceae</taxon>
        <taxon>Ottowia</taxon>
    </lineage>
</organism>
<comment type="caution">
    <text evidence="3">The sequence shown here is derived from an EMBL/GenBank/DDBJ whole genome shotgun (WGS) entry which is preliminary data.</text>
</comment>
<proteinExistence type="inferred from homology"/>
<dbReference type="PANTHER" id="PTHR31350">
    <property type="entry name" value="SI:DKEY-261L7.2"/>
    <property type="match status" value="1"/>
</dbReference>
<dbReference type="InterPro" id="IPR011990">
    <property type="entry name" value="TPR-like_helical_dom_sf"/>
</dbReference>
<dbReference type="SUPFAM" id="SSF48452">
    <property type="entry name" value="TPR-like"/>
    <property type="match status" value="1"/>
</dbReference>
<gene>
    <name evidence="3" type="ORF">ABIE13_004480</name>
</gene>
<evidence type="ECO:0000259" key="2">
    <source>
        <dbReference type="Pfam" id="PF13369"/>
    </source>
</evidence>
<dbReference type="PANTHER" id="PTHR31350:SF21">
    <property type="entry name" value="F-BOX ONLY PROTEIN 21"/>
    <property type="match status" value="1"/>
</dbReference>
<evidence type="ECO:0000256" key="1">
    <source>
        <dbReference type="ARBA" id="ARBA00007100"/>
    </source>
</evidence>
<accession>A0ABV2QEJ5</accession>
<keyword evidence="4" id="KW-1185">Reference proteome</keyword>
<sequence>MALNFSLPTPLGYFGALVESDEHFPLLESVASLAQDEYPELDVQQVLGDVDQMAARLQRRVASDAPMLERVRALNQFFFSDLGFGGNLNDYYNPDNSYLNVVLHTRRGIPISLAVLWMELAGSLKLKAEGVGFPGHFLTQVSLPVGKVVIDPFTGQSLSRSDLRERIAEIHPNLPLGDGSELPLGLYLQVSTPRQIVGRMLRNLQEIHRTQQDWPRLLTVQERLVQLFPNAWEEVRDRGLVLAELGERQRARKDLSAYLREAPNAFDRETVVDRLAELGGLLP</sequence>
<dbReference type="RefSeq" id="WP_354447370.1">
    <property type="nucleotide sequence ID" value="NZ_JBEPSH010000009.1"/>
</dbReference>
<feature type="domain" description="Protein SirB1 N-terminal" evidence="2">
    <location>
        <begin position="45"/>
        <end position="202"/>
    </location>
</feature>
<evidence type="ECO:0000313" key="4">
    <source>
        <dbReference type="Proteomes" id="UP001549320"/>
    </source>
</evidence>
<dbReference type="EMBL" id="JBEPSH010000009">
    <property type="protein sequence ID" value="MET4579352.1"/>
    <property type="molecule type" value="Genomic_DNA"/>
</dbReference>
<protein>
    <submittedName>
        <fullName evidence="3">Regulator of sirC expression with transglutaminase-like and TPR domain</fullName>
    </submittedName>
</protein>
<comment type="similarity">
    <text evidence="1">Belongs to the UPF0162 family.</text>
</comment>
<dbReference type="Pfam" id="PF13369">
    <property type="entry name" value="Transglut_core2"/>
    <property type="match status" value="1"/>
</dbReference>
<reference evidence="3 4" key="1">
    <citation type="submission" date="2024-06" db="EMBL/GenBank/DDBJ databases">
        <title>Sorghum-associated microbial communities from plants grown in Nebraska, USA.</title>
        <authorList>
            <person name="Schachtman D."/>
        </authorList>
    </citation>
    <scope>NUCLEOTIDE SEQUENCE [LARGE SCALE GENOMIC DNA]</scope>
    <source>
        <strain evidence="3 4">2709</strain>
    </source>
</reference>
<name>A0ABV2QEJ5_9BURK</name>
<dbReference type="Proteomes" id="UP001549320">
    <property type="component" value="Unassembled WGS sequence"/>
</dbReference>